<evidence type="ECO:0000256" key="7">
    <source>
        <dbReference type="ARBA" id="ARBA00023288"/>
    </source>
</evidence>
<evidence type="ECO:0000256" key="2">
    <source>
        <dbReference type="ARBA" id="ARBA00007886"/>
    </source>
</evidence>
<evidence type="ECO:0000259" key="9">
    <source>
        <dbReference type="Pfam" id="PF25198"/>
    </source>
</evidence>
<dbReference type="PANTHER" id="PTHR35789">
    <property type="entry name" value="SPORE GERMINATION PROTEIN B3"/>
    <property type="match status" value="1"/>
</dbReference>
<dbReference type="InterPro" id="IPR057336">
    <property type="entry name" value="GerAC_N"/>
</dbReference>
<keyword evidence="4" id="KW-0732">Signal</keyword>
<dbReference type="PROSITE" id="PS51257">
    <property type="entry name" value="PROKAR_LIPOPROTEIN"/>
    <property type="match status" value="1"/>
</dbReference>
<evidence type="ECO:0000259" key="8">
    <source>
        <dbReference type="Pfam" id="PF05504"/>
    </source>
</evidence>
<dbReference type="RefSeq" id="WP_090632078.1">
    <property type="nucleotide sequence ID" value="NZ_CVRB01000001.1"/>
</dbReference>
<keyword evidence="6" id="KW-0564">Palmitate</keyword>
<dbReference type="OrthoDB" id="2380468at2"/>
<proteinExistence type="inferred from homology"/>
<feature type="domain" description="Spore germination protein N-terminal" evidence="9">
    <location>
        <begin position="25"/>
        <end position="198"/>
    </location>
</feature>
<gene>
    <name evidence="10" type="primary">gerXC_1</name>
    <name evidence="10" type="ORF">BN000_01183</name>
</gene>
<evidence type="ECO:0000313" key="11">
    <source>
        <dbReference type="Proteomes" id="UP000199087"/>
    </source>
</evidence>
<dbReference type="InterPro" id="IPR038501">
    <property type="entry name" value="Spore_GerAC_C_sf"/>
</dbReference>
<dbReference type="NCBIfam" id="TIGR02887">
    <property type="entry name" value="spore_ger_x_C"/>
    <property type="match status" value="1"/>
</dbReference>
<dbReference type="GO" id="GO:0009847">
    <property type="term" value="P:spore germination"/>
    <property type="evidence" value="ECO:0007669"/>
    <property type="project" value="InterPro"/>
</dbReference>
<dbReference type="Pfam" id="PF05504">
    <property type="entry name" value="Spore_GerAC"/>
    <property type="match status" value="1"/>
</dbReference>
<evidence type="ECO:0000256" key="5">
    <source>
        <dbReference type="ARBA" id="ARBA00023136"/>
    </source>
</evidence>
<sequence>MSKILFQKKLLIVFVSMFLLTGCWDTREVEHVWYINALGLDYKDNRYVLYPQFINFSTFAKQETTIRAPQPIYIGTGIGGTLDDAAFNFYKTAQQRVSWEHIKTIVVSENILKNGDIRQIDEFLGRFFQFRSTMWVFGTKESIQDVFATGTILNLSPLFTVLDIPNEMTKNDSFFTPLKLFKFRANFYEPGMTTPIPFLSIGKKSWKANKKDFPLLKYSGSAFVASKRYKGFLSEKDLPGLKWTDKTLTRAEMLLEQDGKPVTEIVLRKPKVKIQPFIKNHEPHFRMKLNIEGDIFQIVKYLPIKTIEALAEQKLKKEVEKTYSNGIKKGIDVYQLSQVLYRNNVNDWKKYKRDGLVPLTPSSLDVEVKVKIITSGQMKSTNLQKPFSQE</sequence>
<protein>
    <submittedName>
        <fullName evidence="10">Spore germination protein XC</fullName>
    </submittedName>
</protein>
<dbReference type="EMBL" id="CVRB01000001">
    <property type="protein sequence ID" value="CRK81283.1"/>
    <property type="molecule type" value="Genomic_DNA"/>
</dbReference>
<dbReference type="InterPro" id="IPR008844">
    <property type="entry name" value="Spore_GerAC-like"/>
</dbReference>
<evidence type="ECO:0000256" key="6">
    <source>
        <dbReference type="ARBA" id="ARBA00023139"/>
    </source>
</evidence>
<name>A0A0U1NTC2_9BACI</name>
<keyword evidence="3" id="KW-0309">Germination</keyword>
<dbReference type="Gene3D" id="3.30.300.210">
    <property type="entry name" value="Nutrient germinant receptor protein C, domain 3"/>
    <property type="match status" value="1"/>
</dbReference>
<keyword evidence="5" id="KW-0472">Membrane</keyword>
<evidence type="ECO:0000256" key="3">
    <source>
        <dbReference type="ARBA" id="ARBA00022544"/>
    </source>
</evidence>
<organism evidence="10 11">
    <name type="scientific">Neobacillus massiliamazoniensis</name>
    <dbReference type="NCBI Taxonomy" id="1499688"/>
    <lineage>
        <taxon>Bacteria</taxon>
        <taxon>Bacillati</taxon>
        <taxon>Bacillota</taxon>
        <taxon>Bacilli</taxon>
        <taxon>Bacillales</taxon>
        <taxon>Bacillaceae</taxon>
        <taxon>Neobacillus</taxon>
    </lineage>
</organism>
<dbReference type="InterPro" id="IPR046953">
    <property type="entry name" value="Spore_GerAC-like_C"/>
</dbReference>
<evidence type="ECO:0000256" key="4">
    <source>
        <dbReference type="ARBA" id="ARBA00022729"/>
    </source>
</evidence>
<evidence type="ECO:0000256" key="1">
    <source>
        <dbReference type="ARBA" id="ARBA00004635"/>
    </source>
</evidence>
<dbReference type="GO" id="GO:0016020">
    <property type="term" value="C:membrane"/>
    <property type="evidence" value="ECO:0007669"/>
    <property type="project" value="UniProtKB-SubCell"/>
</dbReference>
<comment type="subcellular location">
    <subcellularLocation>
        <location evidence="1">Membrane</location>
        <topology evidence="1">Lipid-anchor</topology>
    </subcellularLocation>
</comment>
<dbReference type="PANTHER" id="PTHR35789:SF1">
    <property type="entry name" value="SPORE GERMINATION PROTEIN B3"/>
    <property type="match status" value="1"/>
</dbReference>
<comment type="similarity">
    <text evidence="2">Belongs to the GerABKC lipoprotein family.</text>
</comment>
<dbReference type="Proteomes" id="UP000199087">
    <property type="component" value="Unassembled WGS sequence"/>
</dbReference>
<dbReference type="AlphaFoldDB" id="A0A0U1NTC2"/>
<dbReference type="Pfam" id="PF25198">
    <property type="entry name" value="Spore_GerAC_N"/>
    <property type="match status" value="1"/>
</dbReference>
<feature type="domain" description="Spore germination GerAC-like C-terminal" evidence="8">
    <location>
        <begin position="219"/>
        <end position="376"/>
    </location>
</feature>
<evidence type="ECO:0000313" key="10">
    <source>
        <dbReference type="EMBL" id="CRK81283.1"/>
    </source>
</evidence>
<dbReference type="STRING" id="1499688.BN000_01183"/>
<accession>A0A0U1NTC2</accession>
<keyword evidence="11" id="KW-1185">Reference proteome</keyword>
<reference evidence="11" key="1">
    <citation type="submission" date="2015-05" db="EMBL/GenBank/DDBJ databases">
        <authorList>
            <person name="Urmite Genomes"/>
        </authorList>
    </citation>
    <scope>NUCLEOTIDE SEQUENCE [LARGE SCALE GENOMIC DNA]</scope>
    <source>
        <strain evidence="11">LF1</strain>
    </source>
</reference>
<keyword evidence="7" id="KW-0449">Lipoprotein</keyword>